<feature type="compositionally biased region" description="Basic and acidic residues" evidence="1">
    <location>
        <begin position="46"/>
        <end position="62"/>
    </location>
</feature>
<organism evidence="2">
    <name type="scientific">Mustela putorius furo</name>
    <name type="common">European domestic ferret</name>
    <name type="synonym">Mustela furo</name>
    <dbReference type="NCBI Taxonomy" id="9669"/>
    <lineage>
        <taxon>Eukaryota</taxon>
        <taxon>Metazoa</taxon>
        <taxon>Chordata</taxon>
        <taxon>Craniata</taxon>
        <taxon>Vertebrata</taxon>
        <taxon>Euteleostomi</taxon>
        <taxon>Mammalia</taxon>
        <taxon>Eutheria</taxon>
        <taxon>Laurasiatheria</taxon>
        <taxon>Carnivora</taxon>
        <taxon>Caniformia</taxon>
        <taxon>Musteloidea</taxon>
        <taxon>Mustelidae</taxon>
        <taxon>Mustelinae</taxon>
        <taxon>Mustela</taxon>
    </lineage>
</organism>
<proteinExistence type="predicted"/>
<protein>
    <submittedName>
        <fullName evidence="2">Uncharacterized protein</fullName>
    </submittedName>
</protein>
<dbReference type="HOGENOM" id="CLU_2782549_0_0_1"/>
<accession>M3YF94</accession>
<reference evidence="2" key="1">
    <citation type="submission" date="2024-06" db="UniProtKB">
        <authorList>
            <consortium name="Ensembl"/>
        </authorList>
    </citation>
    <scope>IDENTIFICATION</scope>
</reference>
<dbReference type="AlphaFoldDB" id="M3YF94"/>
<dbReference type="Ensembl" id="ENSMPUT00000010161.1">
    <property type="protein sequence ID" value="ENSMPUP00000010001.1"/>
    <property type="gene ID" value="ENSMPUG00000010076.1"/>
</dbReference>
<feature type="region of interest" description="Disordered" evidence="1">
    <location>
        <begin position="29"/>
        <end position="69"/>
    </location>
</feature>
<evidence type="ECO:0000256" key="1">
    <source>
        <dbReference type="SAM" id="MobiDB-lite"/>
    </source>
</evidence>
<dbReference type="InParanoid" id="M3YF94"/>
<dbReference type="EMBL" id="AEYP01046002">
    <property type="status" value="NOT_ANNOTATED_CDS"/>
    <property type="molecule type" value="Genomic_DNA"/>
</dbReference>
<evidence type="ECO:0000313" key="2">
    <source>
        <dbReference type="Ensembl" id="ENSMPUP00000010001.1"/>
    </source>
</evidence>
<name>M3YF94_MUSPF</name>
<sequence length="69" mass="8458">LHSPPPSVQSRNSIVDLFTKWSAWAGIWKRRKKEKKRKEKKRKEKRREEKRREEKRREEKRRGGGVNCS</sequence>
<feature type="compositionally biased region" description="Basic residues" evidence="1">
    <location>
        <begin position="29"/>
        <end position="45"/>
    </location>
</feature>